<dbReference type="OrthoDB" id="2261376at2759"/>
<organism evidence="8 9">
    <name type="scientific">Mizuhopecten yessoensis</name>
    <name type="common">Japanese scallop</name>
    <name type="synonym">Patinopecten yessoensis</name>
    <dbReference type="NCBI Taxonomy" id="6573"/>
    <lineage>
        <taxon>Eukaryota</taxon>
        <taxon>Metazoa</taxon>
        <taxon>Spiralia</taxon>
        <taxon>Lophotrochozoa</taxon>
        <taxon>Mollusca</taxon>
        <taxon>Bivalvia</taxon>
        <taxon>Autobranchia</taxon>
        <taxon>Pteriomorphia</taxon>
        <taxon>Pectinida</taxon>
        <taxon>Pectinoidea</taxon>
        <taxon>Pectinidae</taxon>
        <taxon>Mizuhopecten</taxon>
    </lineage>
</organism>
<feature type="transmembrane region" description="Helical" evidence="6">
    <location>
        <begin position="247"/>
        <end position="265"/>
    </location>
</feature>
<evidence type="ECO:0000259" key="7">
    <source>
        <dbReference type="PROSITE" id="PS50850"/>
    </source>
</evidence>
<feature type="domain" description="Major facilitator superfamily (MFS) profile" evidence="7">
    <location>
        <begin position="54"/>
        <end position="547"/>
    </location>
</feature>
<feature type="compositionally biased region" description="Polar residues" evidence="5">
    <location>
        <begin position="1"/>
        <end position="10"/>
    </location>
</feature>
<feature type="transmembrane region" description="Helical" evidence="6">
    <location>
        <begin position="371"/>
        <end position="391"/>
    </location>
</feature>
<proteinExistence type="predicted"/>
<dbReference type="SUPFAM" id="SSF103473">
    <property type="entry name" value="MFS general substrate transporter"/>
    <property type="match status" value="1"/>
</dbReference>
<feature type="transmembrane region" description="Helical" evidence="6">
    <location>
        <begin position="493"/>
        <end position="516"/>
    </location>
</feature>
<dbReference type="Proteomes" id="UP000242188">
    <property type="component" value="Unassembled WGS sequence"/>
</dbReference>
<feature type="transmembrane region" description="Helical" evidence="6">
    <location>
        <begin position="271"/>
        <end position="289"/>
    </location>
</feature>
<feature type="transmembrane region" description="Helical" evidence="6">
    <location>
        <begin position="185"/>
        <end position="208"/>
    </location>
</feature>
<evidence type="ECO:0000256" key="4">
    <source>
        <dbReference type="ARBA" id="ARBA00023136"/>
    </source>
</evidence>
<keyword evidence="3 6" id="KW-1133">Transmembrane helix</keyword>
<evidence type="ECO:0000256" key="1">
    <source>
        <dbReference type="ARBA" id="ARBA00004141"/>
    </source>
</evidence>
<comment type="caution">
    <text evidence="8">The sequence shown here is derived from an EMBL/GenBank/DDBJ whole genome shotgun (WGS) entry which is preliminary data.</text>
</comment>
<evidence type="ECO:0000256" key="6">
    <source>
        <dbReference type="SAM" id="Phobius"/>
    </source>
</evidence>
<feature type="transmembrane region" description="Helical" evidence="6">
    <location>
        <begin position="54"/>
        <end position="79"/>
    </location>
</feature>
<evidence type="ECO:0000256" key="5">
    <source>
        <dbReference type="SAM" id="MobiDB-lite"/>
    </source>
</evidence>
<dbReference type="AlphaFoldDB" id="A0A210QE60"/>
<gene>
    <name evidence="8" type="ORF">KP79_PYT14897</name>
</gene>
<feature type="transmembrane region" description="Helical" evidence="6">
    <location>
        <begin position="429"/>
        <end position="446"/>
    </location>
</feature>
<feature type="transmembrane region" description="Helical" evidence="6">
    <location>
        <begin position="397"/>
        <end position="417"/>
    </location>
</feature>
<evidence type="ECO:0000256" key="3">
    <source>
        <dbReference type="ARBA" id="ARBA00022989"/>
    </source>
</evidence>
<evidence type="ECO:0000313" key="8">
    <source>
        <dbReference type="EMBL" id="OWF46968.1"/>
    </source>
</evidence>
<feature type="region of interest" description="Disordered" evidence="5">
    <location>
        <begin position="1"/>
        <end position="36"/>
    </location>
</feature>
<dbReference type="PANTHER" id="PTHR24064">
    <property type="entry name" value="SOLUTE CARRIER FAMILY 22 MEMBER"/>
    <property type="match status" value="1"/>
</dbReference>
<keyword evidence="9" id="KW-1185">Reference proteome</keyword>
<dbReference type="InterPro" id="IPR020846">
    <property type="entry name" value="MFS_dom"/>
</dbReference>
<feature type="transmembrane region" description="Helical" evidence="6">
    <location>
        <begin position="214"/>
        <end position="235"/>
    </location>
</feature>
<dbReference type="EMBL" id="NEDP02004063">
    <property type="protein sequence ID" value="OWF46968.1"/>
    <property type="molecule type" value="Genomic_DNA"/>
</dbReference>
<evidence type="ECO:0000256" key="2">
    <source>
        <dbReference type="ARBA" id="ARBA00022692"/>
    </source>
</evidence>
<name>A0A210QE60_MIZYE</name>
<reference evidence="8 9" key="1">
    <citation type="journal article" date="2017" name="Nat. Ecol. Evol.">
        <title>Scallop genome provides insights into evolution of bilaterian karyotype and development.</title>
        <authorList>
            <person name="Wang S."/>
            <person name="Zhang J."/>
            <person name="Jiao W."/>
            <person name="Li J."/>
            <person name="Xun X."/>
            <person name="Sun Y."/>
            <person name="Guo X."/>
            <person name="Huan P."/>
            <person name="Dong B."/>
            <person name="Zhang L."/>
            <person name="Hu X."/>
            <person name="Sun X."/>
            <person name="Wang J."/>
            <person name="Zhao C."/>
            <person name="Wang Y."/>
            <person name="Wang D."/>
            <person name="Huang X."/>
            <person name="Wang R."/>
            <person name="Lv J."/>
            <person name="Li Y."/>
            <person name="Zhang Z."/>
            <person name="Liu B."/>
            <person name="Lu W."/>
            <person name="Hui Y."/>
            <person name="Liang J."/>
            <person name="Zhou Z."/>
            <person name="Hou R."/>
            <person name="Li X."/>
            <person name="Liu Y."/>
            <person name="Li H."/>
            <person name="Ning X."/>
            <person name="Lin Y."/>
            <person name="Zhao L."/>
            <person name="Xing Q."/>
            <person name="Dou J."/>
            <person name="Li Y."/>
            <person name="Mao J."/>
            <person name="Guo H."/>
            <person name="Dou H."/>
            <person name="Li T."/>
            <person name="Mu C."/>
            <person name="Jiang W."/>
            <person name="Fu Q."/>
            <person name="Fu X."/>
            <person name="Miao Y."/>
            <person name="Liu J."/>
            <person name="Yu Q."/>
            <person name="Li R."/>
            <person name="Liao H."/>
            <person name="Li X."/>
            <person name="Kong Y."/>
            <person name="Jiang Z."/>
            <person name="Chourrout D."/>
            <person name="Li R."/>
            <person name="Bao Z."/>
        </authorList>
    </citation>
    <scope>NUCLEOTIDE SEQUENCE [LARGE SCALE GENOMIC DNA]</scope>
    <source>
        <strain evidence="8 9">PY_sf001</strain>
    </source>
</reference>
<evidence type="ECO:0000313" key="9">
    <source>
        <dbReference type="Proteomes" id="UP000242188"/>
    </source>
</evidence>
<comment type="subcellular location">
    <subcellularLocation>
        <location evidence="1">Membrane</location>
        <topology evidence="1">Multi-pass membrane protein</topology>
    </subcellularLocation>
</comment>
<dbReference type="GO" id="GO:0022857">
    <property type="term" value="F:transmembrane transporter activity"/>
    <property type="evidence" value="ECO:0007669"/>
    <property type="project" value="InterPro"/>
</dbReference>
<feature type="transmembrane region" description="Helical" evidence="6">
    <location>
        <begin position="522"/>
        <end position="542"/>
    </location>
</feature>
<dbReference type="PROSITE" id="PS50850">
    <property type="entry name" value="MFS"/>
    <property type="match status" value="1"/>
</dbReference>
<protein>
    <submittedName>
        <fullName evidence="8">Solute carrier family 22 member 5</fullName>
    </submittedName>
</protein>
<sequence>MATTYQQSGRESPAKYQEVDTSPVGDPTADQGSTPKMNADAILQKLGAYGRYQVLVFVSLAFVYMRGAWPVLASIFLAADPGHHCRVPSNTSLNVSLPGKVDDDGTWTPDQCVMYVPGSDRNQTQSCSNGWQYGDQFDSTILMEWDLVCDDSYLGELSTTIYMVGNTCGAILLTPLSDKFGRKKMILFMLWIQGVFGVATAFANSYILFTVLRFFIAALNMPIALTTYVMMTEVFPASHRALPSVGINCFWGIGLIFLSVFGYLVRDWSHLQLLISIPNFLTVMYYFFLPESIPWLVASNKYTEAEQAARTAAKINNITLPEFLFNREVTSVETHTEGQSQEALVRARALVKKYTILDLFKTPKLRRYTLILLYLWAANSLSYFGILFATPNLHGNLFLNLGISGAVEIPALFICMWTMQVYGRRRPHVVFLLLCGVMNIITIFVPEKTESGTDLTPLIIFLAMVGKFGITASYSVAYLYASEIFPTVVRNHAVGLASFFENIGGIAAPFIVYAATSDSMKKLPLVIFGVITLVAGILCIFLPETHKCPLPDTIEDVEKLSGKRRFRDNPTRDNTDTDAEDGTRL</sequence>
<feature type="region of interest" description="Disordered" evidence="5">
    <location>
        <begin position="565"/>
        <end position="585"/>
    </location>
</feature>
<keyword evidence="4 6" id="KW-0472">Membrane</keyword>
<feature type="transmembrane region" description="Helical" evidence="6">
    <location>
        <begin position="458"/>
        <end position="481"/>
    </location>
</feature>
<dbReference type="Gene3D" id="1.20.1250.20">
    <property type="entry name" value="MFS general substrate transporter like domains"/>
    <property type="match status" value="1"/>
</dbReference>
<dbReference type="InterPro" id="IPR005828">
    <property type="entry name" value="MFS_sugar_transport-like"/>
</dbReference>
<dbReference type="CDD" id="cd17317">
    <property type="entry name" value="MFS_SLC22"/>
    <property type="match status" value="1"/>
</dbReference>
<keyword evidence="2 6" id="KW-0812">Transmembrane</keyword>
<feature type="transmembrane region" description="Helical" evidence="6">
    <location>
        <begin position="153"/>
        <end position="173"/>
    </location>
</feature>
<dbReference type="GO" id="GO:0016020">
    <property type="term" value="C:membrane"/>
    <property type="evidence" value="ECO:0007669"/>
    <property type="project" value="UniProtKB-SubCell"/>
</dbReference>
<accession>A0A210QE60</accession>
<dbReference type="Pfam" id="PF00083">
    <property type="entry name" value="Sugar_tr"/>
    <property type="match status" value="1"/>
</dbReference>
<dbReference type="InterPro" id="IPR036259">
    <property type="entry name" value="MFS_trans_sf"/>
</dbReference>